<keyword evidence="2" id="KW-0472">Membrane</keyword>
<organism evidence="4 5">
    <name type="scientific">Adineta ricciae</name>
    <name type="common">Rotifer</name>
    <dbReference type="NCBI Taxonomy" id="249248"/>
    <lineage>
        <taxon>Eukaryota</taxon>
        <taxon>Metazoa</taxon>
        <taxon>Spiralia</taxon>
        <taxon>Gnathifera</taxon>
        <taxon>Rotifera</taxon>
        <taxon>Eurotatoria</taxon>
        <taxon>Bdelloidea</taxon>
        <taxon>Adinetida</taxon>
        <taxon>Adinetidae</taxon>
        <taxon>Adineta</taxon>
    </lineage>
</organism>
<proteinExistence type="predicted"/>
<feature type="compositionally biased region" description="Basic and acidic residues" evidence="1">
    <location>
        <begin position="354"/>
        <end position="368"/>
    </location>
</feature>
<dbReference type="AlphaFoldDB" id="A0A813Q0C4"/>
<gene>
    <name evidence="4" type="ORF">XAT740_LOCUS857</name>
</gene>
<feature type="compositionally biased region" description="Polar residues" evidence="1">
    <location>
        <begin position="369"/>
        <end position="381"/>
    </location>
</feature>
<comment type="caution">
    <text evidence="4">The sequence shown here is derived from an EMBL/GenBank/DDBJ whole genome shotgun (WGS) entry which is preliminary data.</text>
</comment>
<dbReference type="EMBL" id="CAJNOR010000025">
    <property type="protein sequence ID" value="CAF0759535.1"/>
    <property type="molecule type" value="Genomic_DNA"/>
</dbReference>
<evidence type="ECO:0000313" key="4">
    <source>
        <dbReference type="EMBL" id="CAF0759535.1"/>
    </source>
</evidence>
<feature type="region of interest" description="Disordered" evidence="1">
    <location>
        <begin position="348"/>
        <end position="382"/>
    </location>
</feature>
<feature type="region of interest" description="Disordered" evidence="1">
    <location>
        <begin position="261"/>
        <end position="309"/>
    </location>
</feature>
<keyword evidence="3" id="KW-0732">Signal</keyword>
<reference evidence="4" key="1">
    <citation type="submission" date="2021-02" db="EMBL/GenBank/DDBJ databases">
        <authorList>
            <person name="Nowell W R."/>
        </authorList>
    </citation>
    <scope>NUCLEOTIDE SEQUENCE</scope>
</reference>
<evidence type="ECO:0000256" key="3">
    <source>
        <dbReference type="SAM" id="SignalP"/>
    </source>
</evidence>
<accession>A0A813Q0C4</accession>
<feature type="compositionally biased region" description="Low complexity" evidence="1">
    <location>
        <begin position="299"/>
        <end position="309"/>
    </location>
</feature>
<feature type="signal peptide" evidence="3">
    <location>
        <begin position="1"/>
        <end position="25"/>
    </location>
</feature>
<feature type="chain" id="PRO_5032396378" evidence="3">
    <location>
        <begin position="26"/>
        <end position="421"/>
    </location>
</feature>
<name>A0A813Q0C4_ADIRI</name>
<protein>
    <submittedName>
        <fullName evidence="4">Uncharacterized protein</fullName>
    </submittedName>
</protein>
<keyword evidence="5" id="KW-1185">Reference proteome</keyword>
<feature type="transmembrane region" description="Helical" evidence="2">
    <location>
        <begin position="315"/>
        <end position="337"/>
    </location>
</feature>
<feature type="compositionally biased region" description="Polar residues" evidence="1">
    <location>
        <begin position="261"/>
        <end position="288"/>
    </location>
</feature>
<dbReference type="Proteomes" id="UP000663828">
    <property type="component" value="Unassembled WGS sequence"/>
</dbReference>
<evidence type="ECO:0000256" key="2">
    <source>
        <dbReference type="SAM" id="Phobius"/>
    </source>
</evidence>
<keyword evidence="2" id="KW-0812">Transmembrane</keyword>
<evidence type="ECO:0000256" key="1">
    <source>
        <dbReference type="SAM" id="MobiDB-lite"/>
    </source>
</evidence>
<evidence type="ECO:0000313" key="5">
    <source>
        <dbReference type="Proteomes" id="UP000663828"/>
    </source>
</evidence>
<sequence length="421" mass="47147">MISVYHDLQFLIFICILPIYSLTQAELNFVFLNGYNVIRCSNTQIQVYSTKNEVLSKILTCDDKDKLKYENNAGYDWGSLTVECSADNAYVIEKQAIERVHAAKDKENFTSFNAAAELKLPCQSVTQYNVEDEKVSEDERVLTFKHELASNSYFAEINGEKQRTIFIQFPIDATICKIVIRGTKDPCPVDPNDMKVTHHCYYNPHGSLPTREDMEAELYQITQIQPPVVQKKFVMNLGRPDINILPKDNCNSFETTETSTYITNQTNKPGSAQIQKGTNNTSSGSSAVNKEKKGKKPDGGSPSPKGKAKTKSNQVIVIVIIVVLTLGIIGGIGFYVFRKYRFKIFGSGSSNDLEDSRNRDSGNLKKNESQQSVASTSTNDMSVVMDTNDLSHRGKPKVELQTDVANKRYRGGTNMTFDQDI</sequence>
<keyword evidence="2" id="KW-1133">Transmembrane helix</keyword>